<dbReference type="InterPro" id="IPR000515">
    <property type="entry name" value="MetI-like"/>
</dbReference>
<evidence type="ECO:0000259" key="9">
    <source>
        <dbReference type="PROSITE" id="PS50928"/>
    </source>
</evidence>
<evidence type="ECO:0000256" key="1">
    <source>
        <dbReference type="ARBA" id="ARBA00004651"/>
    </source>
</evidence>
<feature type="transmembrane region" description="Helical" evidence="8">
    <location>
        <begin position="93"/>
        <end position="113"/>
    </location>
</feature>
<feature type="transmembrane region" description="Helical" evidence="8">
    <location>
        <begin position="216"/>
        <end position="241"/>
    </location>
</feature>
<dbReference type="EMBL" id="LAZR01000081">
    <property type="protein sequence ID" value="KKN94085.1"/>
    <property type="molecule type" value="Genomic_DNA"/>
</dbReference>
<feature type="transmembrane region" description="Helical" evidence="8">
    <location>
        <begin position="119"/>
        <end position="137"/>
    </location>
</feature>
<keyword evidence="6 8" id="KW-1133">Transmembrane helix</keyword>
<dbReference type="Gene3D" id="1.10.3720.10">
    <property type="entry name" value="MetI-like"/>
    <property type="match status" value="1"/>
</dbReference>
<dbReference type="PROSITE" id="PS50928">
    <property type="entry name" value="ABC_TM1"/>
    <property type="match status" value="1"/>
</dbReference>
<dbReference type="PANTHER" id="PTHR42929:SF3">
    <property type="entry name" value="PUTRESCINE TRANSPORT SYSTEM PERMEASE PROTEIN POTH"/>
    <property type="match status" value="1"/>
</dbReference>
<evidence type="ECO:0000256" key="5">
    <source>
        <dbReference type="ARBA" id="ARBA00022692"/>
    </source>
</evidence>
<comment type="subcellular location">
    <subcellularLocation>
        <location evidence="1">Cell membrane</location>
        <topology evidence="1">Multi-pass membrane protein</topology>
    </subcellularLocation>
</comment>
<comment type="similarity">
    <text evidence="2">Belongs to the binding-protein-dependent transport system permease family. CysTW subfamily.</text>
</comment>
<dbReference type="SUPFAM" id="SSF161098">
    <property type="entry name" value="MetI-like"/>
    <property type="match status" value="1"/>
</dbReference>
<feature type="transmembrane region" description="Helical" evidence="8">
    <location>
        <begin position="174"/>
        <end position="195"/>
    </location>
</feature>
<evidence type="ECO:0000256" key="3">
    <source>
        <dbReference type="ARBA" id="ARBA00022448"/>
    </source>
</evidence>
<evidence type="ECO:0000256" key="6">
    <source>
        <dbReference type="ARBA" id="ARBA00022989"/>
    </source>
</evidence>
<gene>
    <name evidence="10" type="ORF">LCGC14_0191160</name>
</gene>
<keyword evidence="7 8" id="KW-0472">Membrane</keyword>
<keyword evidence="3" id="KW-0813">Transport</keyword>
<sequence length="302" mass="33806">MMPSRVSALFKRWQLGRRAVIAFPLVWLTLFFLLPFALVLKISLSEAAIAIPPYGPLLEYADQTLHIFLSLGNYLFLLSDSLYIAAYWGSIKTAFIATSVCLLIGYPMAYAMARAPARWQLLLLLLVMLPSWTSFLIRVYAWMGILSNSGLINNLLLGLGLIDSPIRMMNTQFAVTIGIVYAYLPFMVLPLYAHLTRLDNSLLEAASDLGSRKLNTFIKVTLPLSMGGIVAGSMLVFIPAVGEFVIPELLGGPNTLMIGKVLWEEFFLNRDWPVASALAMIMLLLLLVPIVWFHRYQSRELK</sequence>
<reference evidence="10" key="1">
    <citation type="journal article" date="2015" name="Nature">
        <title>Complex archaea that bridge the gap between prokaryotes and eukaryotes.</title>
        <authorList>
            <person name="Spang A."/>
            <person name="Saw J.H."/>
            <person name="Jorgensen S.L."/>
            <person name="Zaremba-Niedzwiedzka K."/>
            <person name="Martijn J."/>
            <person name="Lind A.E."/>
            <person name="van Eijk R."/>
            <person name="Schleper C."/>
            <person name="Guy L."/>
            <person name="Ettema T.J."/>
        </authorList>
    </citation>
    <scope>NUCLEOTIDE SEQUENCE</scope>
</reference>
<evidence type="ECO:0000256" key="4">
    <source>
        <dbReference type="ARBA" id="ARBA00022475"/>
    </source>
</evidence>
<organism evidence="10">
    <name type="scientific">marine sediment metagenome</name>
    <dbReference type="NCBI Taxonomy" id="412755"/>
    <lineage>
        <taxon>unclassified sequences</taxon>
        <taxon>metagenomes</taxon>
        <taxon>ecological metagenomes</taxon>
    </lineage>
</organism>
<evidence type="ECO:0000256" key="2">
    <source>
        <dbReference type="ARBA" id="ARBA00007069"/>
    </source>
</evidence>
<keyword evidence="5 8" id="KW-0812">Transmembrane</keyword>
<dbReference type="InterPro" id="IPR035906">
    <property type="entry name" value="MetI-like_sf"/>
</dbReference>
<name>A0A0F9ULJ4_9ZZZZ</name>
<feature type="transmembrane region" description="Helical" evidence="8">
    <location>
        <begin position="272"/>
        <end position="293"/>
    </location>
</feature>
<dbReference type="AlphaFoldDB" id="A0A0F9ULJ4"/>
<evidence type="ECO:0000256" key="7">
    <source>
        <dbReference type="ARBA" id="ARBA00023136"/>
    </source>
</evidence>
<proteinExistence type="inferred from homology"/>
<dbReference type="GO" id="GO:0055085">
    <property type="term" value="P:transmembrane transport"/>
    <property type="evidence" value="ECO:0007669"/>
    <property type="project" value="InterPro"/>
</dbReference>
<feature type="domain" description="ABC transmembrane type-1" evidence="9">
    <location>
        <begin position="87"/>
        <end position="293"/>
    </location>
</feature>
<accession>A0A0F9ULJ4</accession>
<dbReference type="GO" id="GO:0005886">
    <property type="term" value="C:plasma membrane"/>
    <property type="evidence" value="ECO:0007669"/>
    <property type="project" value="UniProtKB-SubCell"/>
</dbReference>
<evidence type="ECO:0000313" key="10">
    <source>
        <dbReference type="EMBL" id="KKN94085.1"/>
    </source>
</evidence>
<dbReference type="CDD" id="cd06261">
    <property type="entry name" value="TM_PBP2"/>
    <property type="match status" value="1"/>
</dbReference>
<protein>
    <recommendedName>
        <fullName evidence="9">ABC transmembrane type-1 domain-containing protein</fullName>
    </recommendedName>
</protein>
<dbReference type="Pfam" id="PF00528">
    <property type="entry name" value="BPD_transp_1"/>
    <property type="match status" value="1"/>
</dbReference>
<evidence type="ECO:0000256" key="8">
    <source>
        <dbReference type="SAM" id="Phobius"/>
    </source>
</evidence>
<keyword evidence="4" id="KW-1003">Cell membrane</keyword>
<dbReference type="PANTHER" id="PTHR42929">
    <property type="entry name" value="INNER MEMBRANE ABC TRANSPORTER PERMEASE PROTEIN YDCU-RELATED-RELATED"/>
    <property type="match status" value="1"/>
</dbReference>
<comment type="caution">
    <text evidence="10">The sequence shown here is derived from an EMBL/GenBank/DDBJ whole genome shotgun (WGS) entry which is preliminary data.</text>
</comment>